<reference evidence="7" key="1">
    <citation type="journal article" date="2019" name="Int. J. Syst. Evol. Microbiol.">
        <title>The Global Catalogue of Microorganisms (GCM) 10K type strain sequencing project: providing services to taxonomists for standard genome sequencing and annotation.</title>
        <authorList>
            <consortium name="The Broad Institute Genomics Platform"/>
            <consortium name="The Broad Institute Genome Sequencing Center for Infectious Disease"/>
            <person name="Wu L."/>
            <person name="Ma J."/>
        </authorList>
    </citation>
    <scope>NUCLEOTIDE SEQUENCE [LARGE SCALE GENOMIC DNA]</scope>
    <source>
        <strain evidence="7">JCM 30742</strain>
    </source>
</reference>
<dbReference type="InterPro" id="IPR025997">
    <property type="entry name" value="SBP_2_dom"/>
</dbReference>
<keyword evidence="7" id="KW-1185">Reference proteome</keyword>
<keyword evidence="3 4" id="KW-0732">Signal</keyword>
<dbReference type="RefSeq" id="WP_345154285.1">
    <property type="nucleotide sequence ID" value="NZ_BAABEO010000034.1"/>
</dbReference>
<name>A0ABP7DCX2_9MICC</name>
<dbReference type="Proteomes" id="UP001500752">
    <property type="component" value="Unassembled WGS sequence"/>
</dbReference>
<sequence length="386" mass="40073">MKTTRRIVPALATMATLALALSACSGASEASGTTATDTAGVQHAKDQIAAFSQDPEFTFAGTPFDMAGIKGKTIFNIPNSSSVPYIEVVDAEAKRLAESYGASWVEYSNQGLPNEHTAGVDQAISQKADLIILAQGVNAELIVPALERAKAAGIPVLSTHTYQNGTALPAALEDLVAGYITAPFNEAARLMADYAIQETGGDGDILLVNSSEVPPSNGMVQAMKDELSTHCGGCGVSEVDVPVTAWATDIASTVQAELQTNPDIDFVLPVYDSMMLYVESGVLSAGKTGQVKTASFNGTPAILKLMQDGDTVAMDVGEDVTWLAWSTLDEAGRILTGAETTADGNQQTPLKVITDANVAGTGTPPASGQGYGNAYVAGYEALWGKQ</sequence>
<comment type="caution">
    <text evidence="6">The sequence shown here is derived from an EMBL/GenBank/DDBJ whole genome shotgun (WGS) entry which is preliminary data.</text>
</comment>
<evidence type="ECO:0000256" key="1">
    <source>
        <dbReference type="ARBA" id="ARBA00004196"/>
    </source>
</evidence>
<evidence type="ECO:0000256" key="3">
    <source>
        <dbReference type="ARBA" id="ARBA00022729"/>
    </source>
</evidence>
<evidence type="ECO:0000256" key="4">
    <source>
        <dbReference type="SAM" id="SignalP"/>
    </source>
</evidence>
<dbReference type="CDD" id="cd01536">
    <property type="entry name" value="PBP1_ABC_sugar_binding-like"/>
    <property type="match status" value="1"/>
</dbReference>
<accession>A0ABP7DCX2</accession>
<evidence type="ECO:0000313" key="6">
    <source>
        <dbReference type="EMBL" id="GAA3702617.1"/>
    </source>
</evidence>
<evidence type="ECO:0000256" key="2">
    <source>
        <dbReference type="ARBA" id="ARBA00007639"/>
    </source>
</evidence>
<comment type="subcellular location">
    <subcellularLocation>
        <location evidence="1">Cell envelope</location>
    </subcellularLocation>
</comment>
<dbReference type="Gene3D" id="3.40.50.2300">
    <property type="match status" value="2"/>
</dbReference>
<feature type="signal peptide" evidence="4">
    <location>
        <begin position="1"/>
        <end position="30"/>
    </location>
</feature>
<dbReference type="PANTHER" id="PTHR46847:SF1">
    <property type="entry name" value="D-ALLOSE-BINDING PERIPLASMIC PROTEIN-RELATED"/>
    <property type="match status" value="1"/>
</dbReference>
<dbReference type="EMBL" id="BAABEO010000034">
    <property type="protein sequence ID" value="GAA3702617.1"/>
    <property type="molecule type" value="Genomic_DNA"/>
</dbReference>
<dbReference type="PANTHER" id="PTHR46847">
    <property type="entry name" value="D-ALLOSE-BINDING PERIPLASMIC PROTEIN-RELATED"/>
    <property type="match status" value="1"/>
</dbReference>
<comment type="similarity">
    <text evidence="2">Belongs to the bacterial solute-binding protein 2 family.</text>
</comment>
<gene>
    <name evidence="6" type="ORF">GCM10023081_43750</name>
</gene>
<feature type="domain" description="Periplasmic binding protein" evidence="5">
    <location>
        <begin position="77"/>
        <end position="338"/>
    </location>
</feature>
<feature type="chain" id="PRO_5045627886" evidence="4">
    <location>
        <begin position="31"/>
        <end position="386"/>
    </location>
</feature>
<dbReference type="Pfam" id="PF13407">
    <property type="entry name" value="Peripla_BP_4"/>
    <property type="match status" value="1"/>
</dbReference>
<evidence type="ECO:0000259" key="5">
    <source>
        <dbReference type="Pfam" id="PF13407"/>
    </source>
</evidence>
<proteinExistence type="inferred from homology"/>
<dbReference type="InterPro" id="IPR028082">
    <property type="entry name" value="Peripla_BP_I"/>
</dbReference>
<dbReference type="PROSITE" id="PS51257">
    <property type="entry name" value="PROKAR_LIPOPROTEIN"/>
    <property type="match status" value="1"/>
</dbReference>
<evidence type="ECO:0000313" key="7">
    <source>
        <dbReference type="Proteomes" id="UP001500752"/>
    </source>
</evidence>
<organism evidence="6 7">
    <name type="scientific">Arthrobacter ginkgonis</name>
    <dbReference type="NCBI Taxonomy" id="1630594"/>
    <lineage>
        <taxon>Bacteria</taxon>
        <taxon>Bacillati</taxon>
        <taxon>Actinomycetota</taxon>
        <taxon>Actinomycetes</taxon>
        <taxon>Micrococcales</taxon>
        <taxon>Micrococcaceae</taxon>
        <taxon>Arthrobacter</taxon>
    </lineage>
</organism>
<protein>
    <submittedName>
        <fullName evidence="6">Substrate-binding domain-containing protein</fullName>
    </submittedName>
</protein>
<dbReference type="SUPFAM" id="SSF53822">
    <property type="entry name" value="Periplasmic binding protein-like I"/>
    <property type="match status" value="1"/>
</dbReference>